<organism evidence="1 2">
    <name type="scientific">Halalkalibacter alkaliphilus</name>
    <dbReference type="NCBI Taxonomy" id="2917993"/>
    <lineage>
        <taxon>Bacteria</taxon>
        <taxon>Bacillati</taxon>
        <taxon>Bacillota</taxon>
        <taxon>Bacilli</taxon>
        <taxon>Bacillales</taxon>
        <taxon>Bacillaceae</taxon>
        <taxon>Halalkalibacter</taxon>
    </lineage>
</organism>
<sequence length="104" mass="12180">MDKIEILQKIENLTANPNEYEIFVLPRPPEEFGDGVKLYYNEGERNFTAEVFDPDTKEVFTEKTLTDIDSTYSFISNVLEPRIEQQNDQKDYIDLDITEPGNQR</sequence>
<keyword evidence="2" id="KW-1185">Reference proteome</keyword>
<dbReference type="RefSeq" id="WP_250096271.1">
    <property type="nucleotide sequence ID" value="NZ_JAKRYL010000008.1"/>
</dbReference>
<protein>
    <submittedName>
        <fullName evidence="1">Uncharacterized protein</fullName>
    </submittedName>
</protein>
<proteinExistence type="predicted"/>
<evidence type="ECO:0000313" key="1">
    <source>
        <dbReference type="EMBL" id="MCL7747367.1"/>
    </source>
</evidence>
<evidence type="ECO:0000313" key="2">
    <source>
        <dbReference type="Proteomes" id="UP001139150"/>
    </source>
</evidence>
<name>A0A9X2I3N7_9BACI</name>
<dbReference type="Proteomes" id="UP001139150">
    <property type="component" value="Unassembled WGS sequence"/>
</dbReference>
<reference evidence="1" key="1">
    <citation type="submission" date="2022-02" db="EMBL/GenBank/DDBJ databases">
        <title>Halalkalibacter sp. nov. isolated from Lonar Lake, India.</title>
        <authorList>
            <person name="Joshi A."/>
            <person name="Thite S."/>
            <person name="Lodha T."/>
        </authorList>
    </citation>
    <scope>NUCLEOTIDE SEQUENCE</scope>
    <source>
        <strain evidence="1">MEB205</strain>
    </source>
</reference>
<dbReference type="EMBL" id="JAKRYL010000008">
    <property type="protein sequence ID" value="MCL7747367.1"/>
    <property type="molecule type" value="Genomic_DNA"/>
</dbReference>
<gene>
    <name evidence="1" type="ORF">MF646_09570</name>
</gene>
<dbReference type="AlphaFoldDB" id="A0A9X2I3N7"/>
<comment type="caution">
    <text evidence="1">The sequence shown here is derived from an EMBL/GenBank/DDBJ whole genome shotgun (WGS) entry which is preliminary data.</text>
</comment>
<accession>A0A9X2I3N7</accession>